<comment type="cofactor">
    <cofactor evidence="1">
        <name>Zn(2+)</name>
        <dbReference type="ChEBI" id="CHEBI:29105"/>
    </cofactor>
</comment>
<comment type="similarity">
    <text evidence="3">Belongs to the peptidase M50B family.</text>
</comment>
<gene>
    <name evidence="15" type="ORF">COU09_01965</name>
</gene>
<dbReference type="AlphaFoldDB" id="A0A2H0UQ34"/>
<feature type="transmembrane region" description="Helical" evidence="13">
    <location>
        <begin position="50"/>
        <end position="72"/>
    </location>
</feature>
<dbReference type="InterPro" id="IPR044537">
    <property type="entry name" value="Rip2-like"/>
</dbReference>
<evidence type="ECO:0000256" key="11">
    <source>
        <dbReference type="ARBA" id="ARBA00023049"/>
    </source>
</evidence>
<keyword evidence="10 13" id="KW-1133">Transmembrane helix</keyword>
<evidence type="ECO:0000259" key="14">
    <source>
        <dbReference type="Pfam" id="PF02163"/>
    </source>
</evidence>
<keyword evidence="11" id="KW-0482">Metalloprotease</keyword>
<evidence type="ECO:0000256" key="13">
    <source>
        <dbReference type="SAM" id="Phobius"/>
    </source>
</evidence>
<sequence>MQLILIIFQIIVLIFSVIIHEISHGYLALKLGDRTAKDSGRLTINPAKHIDPIGSIFLPFFLAIAGLPIIGWAKPVPYNPNNLKNPKKGAGFIALAGPLSNIILAVIFALIIRVMGGFSNSGLSPSILLLNFIVLINLLLAFFNLIPIPPLDGSKILFSLLPRSAFRFESWMSRYGMIVILLILFTVGFGFLWPLVESIHHFLVGPVSALIF</sequence>
<keyword evidence="9" id="KW-0862">Zinc</keyword>
<keyword evidence="7" id="KW-0479">Metal-binding</keyword>
<evidence type="ECO:0000256" key="5">
    <source>
        <dbReference type="ARBA" id="ARBA00022670"/>
    </source>
</evidence>
<dbReference type="GO" id="GO:0005886">
    <property type="term" value="C:plasma membrane"/>
    <property type="evidence" value="ECO:0007669"/>
    <property type="project" value="UniProtKB-SubCell"/>
</dbReference>
<dbReference type="PANTHER" id="PTHR35864">
    <property type="entry name" value="ZINC METALLOPROTEASE MJ0611-RELATED"/>
    <property type="match status" value="1"/>
</dbReference>
<evidence type="ECO:0000256" key="12">
    <source>
        <dbReference type="ARBA" id="ARBA00023136"/>
    </source>
</evidence>
<evidence type="ECO:0000256" key="8">
    <source>
        <dbReference type="ARBA" id="ARBA00022801"/>
    </source>
</evidence>
<comment type="subcellular location">
    <subcellularLocation>
        <location evidence="2">Cell membrane</location>
        <topology evidence="2">Multi-pass membrane protein</topology>
    </subcellularLocation>
</comment>
<proteinExistence type="inferred from homology"/>
<organism evidence="15 16">
    <name type="scientific">Candidatus Harrisonbacteria bacterium CG10_big_fil_rev_8_21_14_0_10_44_23</name>
    <dbReference type="NCBI Taxonomy" id="1974585"/>
    <lineage>
        <taxon>Bacteria</taxon>
        <taxon>Candidatus Harrisoniibacteriota</taxon>
    </lineage>
</organism>
<dbReference type="Pfam" id="PF02163">
    <property type="entry name" value="Peptidase_M50"/>
    <property type="match status" value="1"/>
</dbReference>
<evidence type="ECO:0000256" key="7">
    <source>
        <dbReference type="ARBA" id="ARBA00022723"/>
    </source>
</evidence>
<evidence type="ECO:0000256" key="2">
    <source>
        <dbReference type="ARBA" id="ARBA00004651"/>
    </source>
</evidence>
<dbReference type="PANTHER" id="PTHR35864:SF1">
    <property type="entry name" value="ZINC METALLOPROTEASE YWHC-RELATED"/>
    <property type="match status" value="1"/>
</dbReference>
<feature type="transmembrane region" description="Helical" evidence="13">
    <location>
        <begin position="92"/>
        <end position="115"/>
    </location>
</feature>
<evidence type="ECO:0000256" key="9">
    <source>
        <dbReference type="ARBA" id="ARBA00022833"/>
    </source>
</evidence>
<keyword evidence="6 13" id="KW-0812">Transmembrane</keyword>
<evidence type="ECO:0000256" key="6">
    <source>
        <dbReference type="ARBA" id="ARBA00022692"/>
    </source>
</evidence>
<evidence type="ECO:0000313" key="16">
    <source>
        <dbReference type="Proteomes" id="UP000229615"/>
    </source>
</evidence>
<feature type="transmembrane region" description="Helical" evidence="13">
    <location>
        <begin position="127"/>
        <end position="151"/>
    </location>
</feature>
<reference evidence="16" key="1">
    <citation type="submission" date="2017-09" db="EMBL/GenBank/DDBJ databases">
        <title>Depth-based differentiation of microbial function through sediment-hosted aquifers and enrichment of novel symbionts in the deep terrestrial subsurface.</title>
        <authorList>
            <person name="Probst A.J."/>
            <person name="Ladd B."/>
            <person name="Jarett J.K."/>
            <person name="Geller-Mcgrath D.E."/>
            <person name="Sieber C.M.K."/>
            <person name="Emerson J.B."/>
            <person name="Anantharaman K."/>
            <person name="Thomas B.C."/>
            <person name="Malmstrom R."/>
            <person name="Stieglmeier M."/>
            <person name="Klingl A."/>
            <person name="Woyke T."/>
            <person name="Ryan C.M."/>
            <person name="Banfield J.F."/>
        </authorList>
    </citation>
    <scope>NUCLEOTIDE SEQUENCE [LARGE SCALE GENOMIC DNA]</scope>
</reference>
<evidence type="ECO:0000256" key="10">
    <source>
        <dbReference type="ARBA" id="ARBA00022989"/>
    </source>
</evidence>
<dbReference type="GO" id="GO:0006508">
    <property type="term" value="P:proteolysis"/>
    <property type="evidence" value="ECO:0007669"/>
    <property type="project" value="UniProtKB-KW"/>
</dbReference>
<feature type="transmembrane region" description="Helical" evidence="13">
    <location>
        <begin position="171"/>
        <end position="193"/>
    </location>
</feature>
<feature type="domain" description="Peptidase M50" evidence="14">
    <location>
        <begin position="128"/>
        <end position="182"/>
    </location>
</feature>
<keyword evidence="8" id="KW-0378">Hydrolase</keyword>
<dbReference type="GO" id="GO:0046872">
    <property type="term" value="F:metal ion binding"/>
    <property type="evidence" value="ECO:0007669"/>
    <property type="project" value="UniProtKB-KW"/>
</dbReference>
<keyword evidence="12 13" id="KW-0472">Membrane</keyword>
<evidence type="ECO:0000256" key="4">
    <source>
        <dbReference type="ARBA" id="ARBA00022475"/>
    </source>
</evidence>
<comment type="caution">
    <text evidence="15">The sequence shown here is derived from an EMBL/GenBank/DDBJ whole genome shotgun (WGS) entry which is preliminary data.</text>
</comment>
<evidence type="ECO:0000256" key="1">
    <source>
        <dbReference type="ARBA" id="ARBA00001947"/>
    </source>
</evidence>
<dbReference type="GO" id="GO:0008237">
    <property type="term" value="F:metallopeptidase activity"/>
    <property type="evidence" value="ECO:0007669"/>
    <property type="project" value="UniProtKB-KW"/>
</dbReference>
<name>A0A2H0UQ34_9BACT</name>
<accession>A0A2H0UQ34</accession>
<dbReference type="EMBL" id="PFBB01000021">
    <property type="protein sequence ID" value="PIR88500.1"/>
    <property type="molecule type" value="Genomic_DNA"/>
</dbReference>
<keyword evidence="4" id="KW-1003">Cell membrane</keyword>
<dbReference type="CDD" id="cd06158">
    <property type="entry name" value="S2P-M50_like_1"/>
    <property type="match status" value="1"/>
</dbReference>
<keyword evidence="5 15" id="KW-0645">Protease</keyword>
<evidence type="ECO:0000256" key="3">
    <source>
        <dbReference type="ARBA" id="ARBA00007931"/>
    </source>
</evidence>
<dbReference type="InterPro" id="IPR008915">
    <property type="entry name" value="Peptidase_M50"/>
</dbReference>
<protein>
    <submittedName>
        <fullName evidence="15">Site-2 protease family protein</fullName>
    </submittedName>
</protein>
<feature type="transmembrane region" description="Helical" evidence="13">
    <location>
        <begin position="6"/>
        <end position="29"/>
    </location>
</feature>
<evidence type="ECO:0000313" key="15">
    <source>
        <dbReference type="EMBL" id="PIR88500.1"/>
    </source>
</evidence>
<dbReference type="Proteomes" id="UP000229615">
    <property type="component" value="Unassembled WGS sequence"/>
</dbReference>
<dbReference type="InterPro" id="IPR052348">
    <property type="entry name" value="Metallopeptidase_M50B"/>
</dbReference>